<protein>
    <submittedName>
        <fullName evidence="2">Glycerophosphodiester phosphodiesterase</fullName>
    </submittedName>
</protein>
<name>A0A2P7QYZ6_9SPHN</name>
<evidence type="ECO:0000259" key="1">
    <source>
        <dbReference type="Pfam" id="PF03009"/>
    </source>
</evidence>
<reference evidence="2 3" key="1">
    <citation type="submission" date="2018-03" db="EMBL/GenBank/DDBJ databases">
        <title>The draft genome of Sphingosinicella sp. GL-C-18.</title>
        <authorList>
            <person name="Liu L."/>
            <person name="Li L."/>
            <person name="Liang L."/>
            <person name="Zhang X."/>
            <person name="Wang T."/>
        </authorList>
    </citation>
    <scope>NUCLEOTIDE SEQUENCE [LARGE SCALE GENOMIC DNA]</scope>
    <source>
        <strain evidence="2 3">GL-C-18</strain>
    </source>
</reference>
<proteinExistence type="predicted"/>
<organism evidence="2 3">
    <name type="scientific">Allosphingosinicella deserti</name>
    <dbReference type="NCBI Taxonomy" id="2116704"/>
    <lineage>
        <taxon>Bacteria</taxon>
        <taxon>Pseudomonadati</taxon>
        <taxon>Pseudomonadota</taxon>
        <taxon>Alphaproteobacteria</taxon>
        <taxon>Sphingomonadales</taxon>
        <taxon>Sphingomonadaceae</taxon>
        <taxon>Allosphingosinicella</taxon>
    </lineage>
</organism>
<keyword evidence="3" id="KW-1185">Reference proteome</keyword>
<feature type="domain" description="GP-PDE" evidence="1">
    <location>
        <begin position="65"/>
        <end position="163"/>
    </location>
</feature>
<dbReference type="InterPro" id="IPR017946">
    <property type="entry name" value="PLC-like_Pdiesterase_TIM-brl"/>
</dbReference>
<dbReference type="PANTHER" id="PTHR43805">
    <property type="entry name" value="GLYCEROPHOSPHORYL DIESTER PHOSPHODIESTERASE"/>
    <property type="match status" value="1"/>
</dbReference>
<dbReference type="Proteomes" id="UP000241167">
    <property type="component" value="Unassembled WGS sequence"/>
</dbReference>
<accession>A0A2P7QYZ6</accession>
<dbReference type="AlphaFoldDB" id="A0A2P7QYZ6"/>
<dbReference type="RefSeq" id="WP_106511206.1">
    <property type="nucleotide sequence ID" value="NZ_PXYI01000001.1"/>
</dbReference>
<dbReference type="OrthoDB" id="9795622at2"/>
<dbReference type="InterPro" id="IPR030395">
    <property type="entry name" value="GP_PDE_dom"/>
</dbReference>
<gene>
    <name evidence="2" type="ORF">C7I55_02020</name>
</gene>
<evidence type="ECO:0000313" key="3">
    <source>
        <dbReference type="Proteomes" id="UP000241167"/>
    </source>
</evidence>
<dbReference type="Gene3D" id="3.20.20.190">
    <property type="entry name" value="Phosphatidylinositol (PI) phosphodiesterase"/>
    <property type="match status" value="1"/>
</dbReference>
<dbReference type="GO" id="GO:0008081">
    <property type="term" value="F:phosphoric diester hydrolase activity"/>
    <property type="evidence" value="ECO:0007669"/>
    <property type="project" value="InterPro"/>
</dbReference>
<evidence type="ECO:0000313" key="2">
    <source>
        <dbReference type="EMBL" id="PSJ43185.1"/>
    </source>
</evidence>
<dbReference type="GO" id="GO:0006629">
    <property type="term" value="P:lipid metabolic process"/>
    <property type="evidence" value="ECO:0007669"/>
    <property type="project" value="InterPro"/>
</dbReference>
<dbReference type="EMBL" id="PXYI01000001">
    <property type="protein sequence ID" value="PSJ43185.1"/>
    <property type="molecule type" value="Genomic_DNA"/>
</dbReference>
<comment type="caution">
    <text evidence="2">The sequence shown here is derived from an EMBL/GenBank/DDBJ whole genome shotgun (WGS) entry which is preliminary data.</text>
</comment>
<dbReference type="Pfam" id="PF03009">
    <property type="entry name" value="GDPD"/>
    <property type="match status" value="1"/>
</dbReference>
<sequence>MRVSRWVGGGIAVFAVAVSLINASWIAPTPRNRLTLIAHHGLAQPLADGPEDGCTAARIRSNEDNKYIENSLPSLFKATRMGAAVELDVQPTADGQMVAFGDPRLDCRTNGKGPVRAQPLAALKTLDIGYGYTADGGRTFPLRGRGVGGMPTVEEVLREVPQAKLVFRFAGSDPRDADLLVAAFRRAGMPIDARYAFHGPPPILARMKALAPAAWTFDGHTGSACLGDYLKVGWTGYVPASCRNTTILIPIDRQWTIWGWPNRFQKRMADVNSRLIMVQASRNGRIVGIARADQLGDVPRDFRGALWVEDFYEIGRALGR</sequence>
<dbReference type="PANTHER" id="PTHR43805:SF1">
    <property type="entry name" value="GP-PDE DOMAIN-CONTAINING PROTEIN"/>
    <property type="match status" value="1"/>
</dbReference>
<dbReference type="SUPFAM" id="SSF51695">
    <property type="entry name" value="PLC-like phosphodiesterases"/>
    <property type="match status" value="1"/>
</dbReference>